<keyword evidence="5" id="KW-1185">Reference proteome</keyword>
<dbReference type="InterPro" id="IPR000182">
    <property type="entry name" value="GNAT_dom"/>
</dbReference>
<dbReference type="Pfam" id="PF00583">
    <property type="entry name" value="Acetyltransf_1"/>
    <property type="match status" value="1"/>
</dbReference>
<evidence type="ECO:0000259" key="3">
    <source>
        <dbReference type="PROSITE" id="PS51186"/>
    </source>
</evidence>
<evidence type="ECO:0000313" key="5">
    <source>
        <dbReference type="Proteomes" id="UP000320338"/>
    </source>
</evidence>
<dbReference type="Gene3D" id="3.40.630.30">
    <property type="match status" value="1"/>
</dbReference>
<protein>
    <recommendedName>
        <fullName evidence="3">N-acetyltransferase domain-containing protein</fullName>
    </recommendedName>
</protein>
<evidence type="ECO:0000313" key="4">
    <source>
        <dbReference type="EMBL" id="GEC22472.1"/>
    </source>
</evidence>
<dbReference type="PANTHER" id="PTHR43877">
    <property type="entry name" value="AMINOALKYLPHOSPHONATE N-ACETYLTRANSFERASE-RELATED-RELATED"/>
    <property type="match status" value="1"/>
</dbReference>
<dbReference type="SUPFAM" id="SSF55729">
    <property type="entry name" value="Acyl-CoA N-acyltransferases (Nat)"/>
    <property type="match status" value="1"/>
</dbReference>
<sequence>MRGSEVPGVVVRGREPADVAGCVAALRAVHDADRYPTAWPADPAAWLDPPGTTAAWVAELDGTVVGHVCVAPAPDAAVAARTGVPAERLVAVKRLFTTPAARGRGVGAALVGVAAARAGDGVWLDVVDGEPAVAFYERLGWRRVGTRPADWVALDGGRRTVHLYVAPVR</sequence>
<dbReference type="PROSITE" id="PS51186">
    <property type="entry name" value="GNAT"/>
    <property type="match status" value="1"/>
</dbReference>
<dbReference type="AlphaFoldDB" id="A0A4Y3WU93"/>
<proteinExistence type="predicted"/>
<dbReference type="Proteomes" id="UP000320338">
    <property type="component" value="Unassembled WGS sequence"/>
</dbReference>
<keyword evidence="2" id="KW-0012">Acyltransferase</keyword>
<accession>A0A4Y3WU93</accession>
<keyword evidence="1" id="KW-0808">Transferase</keyword>
<evidence type="ECO:0000256" key="2">
    <source>
        <dbReference type="ARBA" id="ARBA00023315"/>
    </source>
</evidence>
<dbReference type="EMBL" id="BJNG01000045">
    <property type="protein sequence ID" value="GEC22472.1"/>
    <property type="molecule type" value="Genomic_DNA"/>
</dbReference>
<dbReference type="InterPro" id="IPR016181">
    <property type="entry name" value="Acyl_CoA_acyltransferase"/>
</dbReference>
<name>A0A4Y3WU93_9PSEU</name>
<organism evidence="4 5">
    <name type="scientific">Pseudonocardia hydrocarbonoxydans</name>
    <dbReference type="NCBI Taxonomy" id="76726"/>
    <lineage>
        <taxon>Bacteria</taxon>
        <taxon>Bacillati</taxon>
        <taxon>Actinomycetota</taxon>
        <taxon>Actinomycetes</taxon>
        <taxon>Pseudonocardiales</taxon>
        <taxon>Pseudonocardiaceae</taxon>
        <taxon>Pseudonocardia</taxon>
    </lineage>
</organism>
<feature type="domain" description="N-acetyltransferase" evidence="3">
    <location>
        <begin position="9"/>
        <end position="169"/>
    </location>
</feature>
<reference evidence="4 5" key="1">
    <citation type="submission" date="2019-06" db="EMBL/GenBank/DDBJ databases">
        <title>Whole genome shotgun sequence of Pseudonocardia hydrocarbonoxydans NBRC 14498.</title>
        <authorList>
            <person name="Hosoyama A."/>
            <person name="Uohara A."/>
            <person name="Ohji S."/>
            <person name="Ichikawa N."/>
        </authorList>
    </citation>
    <scope>NUCLEOTIDE SEQUENCE [LARGE SCALE GENOMIC DNA]</scope>
    <source>
        <strain evidence="4 5">NBRC 14498</strain>
    </source>
</reference>
<dbReference type="GO" id="GO:0016747">
    <property type="term" value="F:acyltransferase activity, transferring groups other than amino-acyl groups"/>
    <property type="evidence" value="ECO:0007669"/>
    <property type="project" value="InterPro"/>
</dbReference>
<evidence type="ECO:0000256" key="1">
    <source>
        <dbReference type="ARBA" id="ARBA00022679"/>
    </source>
</evidence>
<comment type="caution">
    <text evidence="4">The sequence shown here is derived from an EMBL/GenBank/DDBJ whole genome shotgun (WGS) entry which is preliminary data.</text>
</comment>
<dbReference type="PANTHER" id="PTHR43877:SF2">
    <property type="entry name" value="AMINOALKYLPHOSPHONATE N-ACETYLTRANSFERASE-RELATED"/>
    <property type="match status" value="1"/>
</dbReference>
<gene>
    <name evidence="4" type="ORF">PHY01_47550</name>
</gene>
<dbReference type="InterPro" id="IPR050832">
    <property type="entry name" value="Bact_Acetyltransf"/>
</dbReference>